<dbReference type="AlphaFoldDB" id="A0A9N7VK49"/>
<protein>
    <submittedName>
        <fullName evidence="2">Uncharacterized protein</fullName>
    </submittedName>
</protein>
<organism evidence="2 3">
    <name type="scientific">Pleuronectes platessa</name>
    <name type="common">European plaice</name>
    <dbReference type="NCBI Taxonomy" id="8262"/>
    <lineage>
        <taxon>Eukaryota</taxon>
        <taxon>Metazoa</taxon>
        <taxon>Chordata</taxon>
        <taxon>Craniata</taxon>
        <taxon>Vertebrata</taxon>
        <taxon>Euteleostomi</taxon>
        <taxon>Actinopterygii</taxon>
        <taxon>Neopterygii</taxon>
        <taxon>Teleostei</taxon>
        <taxon>Neoteleostei</taxon>
        <taxon>Acanthomorphata</taxon>
        <taxon>Carangaria</taxon>
        <taxon>Pleuronectiformes</taxon>
        <taxon>Pleuronectoidei</taxon>
        <taxon>Pleuronectidae</taxon>
        <taxon>Pleuronectes</taxon>
    </lineage>
</organism>
<dbReference type="Proteomes" id="UP001153269">
    <property type="component" value="Unassembled WGS sequence"/>
</dbReference>
<gene>
    <name evidence="2" type="ORF">PLEPLA_LOCUS38375</name>
</gene>
<feature type="region of interest" description="Disordered" evidence="1">
    <location>
        <begin position="80"/>
        <end position="99"/>
    </location>
</feature>
<accession>A0A9N7VK49</accession>
<reference evidence="2" key="1">
    <citation type="submission" date="2020-03" db="EMBL/GenBank/DDBJ databases">
        <authorList>
            <person name="Weist P."/>
        </authorList>
    </citation>
    <scope>NUCLEOTIDE SEQUENCE</scope>
</reference>
<comment type="caution">
    <text evidence="2">The sequence shown here is derived from an EMBL/GenBank/DDBJ whole genome shotgun (WGS) entry which is preliminary data.</text>
</comment>
<proteinExistence type="predicted"/>
<name>A0A9N7VK49_PLEPL</name>
<evidence type="ECO:0000256" key="1">
    <source>
        <dbReference type="SAM" id="MobiDB-lite"/>
    </source>
</evidence>
<evidence type="ECO:0000313" key="2">
    <source>
        <dbReference type="EMBL" id="CAB1450683.1"/>
    </source>
</evidence>
<feature type="compositionally biased region" description="Basic and acidic residues" evidence="1">
    <location>
        <begin position="81"/>
        <end position="99"/>
    </location>
</feature>
<sequence>MRSRGKPVSFLLQPLQRGGGGCSFLSSLSSSSLLPPLTVLPAAPVLTLKPPARPAQCFSKHCRKGEINGVLGEGITQLNFDESRRKEEEGRTSRGGEGS</sequence>
<dbReference type="EMBL" id="CADEAL010004062">
    <property type="protein sequence ID" value="CAB1450683.1"/>
    <property type="molecule type" value="Genomic_DNA"/>
</dbReference>
<keyword evidence="3" id="KW-1185">Reference proteome</keyword>
<evidence type="ECO:0000313" key="3">
    <source>
        <dbReference type="Proteomes" id="UP001153269"/>
    </source>
</evidence>